<dbReference type="InterPro" id="IPR035093">
    <property type="entry name" value="RelE/ParE_toxin_dom_sf"/>
</dbReference>
<proteinExistence type="predicted"/>
<protein>
    <recommendedName>
        <fullName evidence="3">Toxin</fullName>
    </recommendedName>
</protein>
<dbReference type="Pfam" id="PF05016">
    <property type="entry name" value="ParE_toxin"/>
    <property type="match status" value="1"/>
</dbReference>
<dbReference type="EMBL" id="CADCWE010000100">
    <property type="protein sequence ID" value="CAA9538419.1"/>
    <property type="molecule type" value="Genomic_DNA"/>
</dbReference>
<name>A0A6J4U2L4_9BACT</name>
<evidence type="ECO:0000313" key="2">
    <source>
        <dbReference type="EMBL" id="CAA9538419.1"/>
    </source>
</evidence>
<sequence length="102" mass="11978">MTAPSARQLTILEQARRDVRDALRYTRLQWGTEQRSRYRVRLNRAMRSLLDHPDLGVPRPDLFEGCRSLPAEQHVVFYRVAEDRVVVRVLHVRQDAVGKVTR</sequence>
<organism evidence="2">
    <name type="scientific">uncultured Thermomicrobiales bacterium</name>
    <dbReference type="NCBI Taxonomy" id="1645740"/>
    <lineage>
        <taxon>Bacteria</taxon>
        <taxon>Pseudomonadati</taxon>
        <taxon>Thermomicrobiota</taxon>
        <taxon>Thermomicrobia</taxon>
        <taxon>Thermomicrobiales</taxon>
        <taxon>environmental samples</taxon>
    </lineage>
</organism>
<evidence type="ECO:0000256" key="1">
    <source>
        <dbReference type="ARBA" id="ARBA00022649"/>
    </source>
</evidence>
<evidence type="ECO:0008006" key="3">
    <source>
        <dbReference type="Google" id="ProtNLM"/>
    </source>
</evidence>
<keyword evidence="1" id="KW-1277">Toxin-antitoxin system</keyword>
<dbReference type="Gene3D" id="3.30.2310.20">
    <property type="entry name" value="RelE-like"/>
    <property type="match status" value="1"/>
</dbReference>
<dbReference type="InterPro" id="IPR007712">
    <property type="entry name" value="RelE/ParE_toxin"/>
</dbReference>
<gene>
    <name evidence="2" type="ORF">AVDCRST_MAG73-1657</name>
</gene>
<accession>A0A6J4U2L4</accession>
<dbReference type="AlphaFoldDB" id="A0A6J4U2L4"/>
<reference evidence="2" key="1">
    <citation type="submission" date="2020-02" db="EMBL/GenBank/DDBJ databases">
        <authorList>
            <person name="Meier V. D."/>
        </authorList>
    </citation>
    <scope>NUCLEOTIDE SEQUENCE</scope>
    <source>
        <strain evidence="2">AVDCRST_MAG73</strain>
    </source>
</reference>